<dbReference type="InterPro" id="IPR056002">
    <property type="entry name" value="DUF7580"/>
</dbReference>
<organism evidence="3 4">
    <name type="scientific">Pseudopithomyces chartarum</name>
    <dbReference type="NCBI Taxonomy" id="1892770"/>
    <lineage>
        <taxon>Eukaryota</taxon>
        <taxon>Fungi</taxon>
        <taxon>Dikarya</taxon>
        <taxon>Ascomycota</taxon>
        <taxon>Pezizomycotina</taxon>
        <taxon>Dothideomycetes</taxon>
        <taxon>Pleosporomycetidae</taxon>
        <taxon>Pleosporales</taxon>
        <taxon>Massarineae</taxon>
        <taxon>Didymosphaeriaceae</taxon>
        <taxon>Pseudopithomyces</taxon>
    </lineage>
</organism>
<feature type="domain" description="Protein kinase" evidence="2">
    <location>
        <begin position="329"/>
        <end position="622"/>
    </location>
</feature>
<dbReference type="SUPFAM" id="SSF56112">
    <property type="entry name" value="Protein kinase-like (PK-like)"/>
    <property type="match status" value="1"/>
</dbReference>
<dbReference type="Pfam" id="PF14479">
    <property type="entry name" value="HeLo"/>
    <property type="match status" value="1"/>
</dbReference>
<dbReference type="AlphaFoldDB" id="A0AAN6M755"/>
<dbReference type="InterPro" id="IPR000719">
    <property type="entry name" value="Prot_kinase_dom"/>
</dbReference>
<dbReference type="GO" id="GO:0005524">
    <property type="term" value="F:ATP binding"/>
    <property type="evidence" value="ECO:0007669"/>
    <property type="project" value="InterPro"/>
</dbReference>
<feature type="region of interest" description="Disordered" evidence="1">
    <location>
        <begin position="489"/>
        <end position="517"/>
    </location>
</feature>
<dbReference type="EMBL" id="WVTA01000002">
    <property type="protein sequence ID" value="KAK3216192.1"/>
    <property type="molecule type" value="Genomic_DNA"/>
</dbReference>
<reference evidence="3 4" key="1">
    <citation type="submission" date="2021-02" db="EMBL/GenBank/DDBJ databases">
        <title>Genome assembly of Pseudopithomyces chartarum.</title>
        <authorList>
            <person name="Jauregui R."/>
            <person name="Singh J."/>
            <person name="Voisey C."/>
        </authorList>
    </citation>
    <scope>NUCLEOTIDE SEQUENCE [LARGE SCALE GENOMIC DNA]</scope>
    <source>
        <strain evidence="3 4">AGR01</strain>
    </source>
</reference>
<dbReference type="InterPro" id="IPR038305">
    <property type="entry name" value="HeLo_sf"/>
</dbReference>
<dbReference type="Proteomes" id="UP001280581">
    <property type="component" value="Unassembled WGS sequence"/>
</dbReference>
<comment type="caution">
    <text evidence="3">The sequence shown here is derived from an EMBL/GenBank/DDBJ whole genome shotgun (WGS) entry which is preliminary data.</text>
</comment>
<evidence type="ECO:0000313" key="3">
    <source>
        <dbReference type="EMBL" id="KAK3216192.1"/>
    </source>
</evidence>
<dbReference type="PANTHER" id="PTHR37542">
    <property type="entry name" value="HELO DOMAIN-CONTAINING PROTEIN-RELATED"/>
    <property type="match status" value="1"/>
</dbReference>
<feature type="compositionally biased region" description="Basic and acidic residues" evidence="1">
    <location>
        <begin position="492"/>
        <end position="506"/>
    </location>
</feature>
<evidence type="ECO:0000313" key="4">
    <source>
        <dbReference type="Proteomes" id="UP001280581"/>
    </source>
</evidence>
<dbReference type="Gene3D" id="1.20.120.1020">
    <property type="entry name" value="Prion-inhibition and propagation, HeLo domain"/>
    <property type="match status" value="1"/>
</dbReference>
<dbReference type="InterPro" id="IPR011009">
    <property type="entry name" value="Kinase-like_dom_sf"/>
</dbReference>
<dbReference type="GO" id="GO:0004672">
    <property type="term" value="F:protein kinase activity"/>
    <property type="evidence" value="ECO:0007669"/>
    <property type="project" value="InterPro"/>
</dbReference>
<dbReference type="Pfam" id="PF24476">
    <property type="entry name" value="DUF7580"/>
    <property type="match status" value="1"/>
</dbReference>
<accession>A0AAN6M755</accession>
<sequence length="636" mass="71294">MGDPLSVLGAAVGVTSLIIQLTDECVKGYKFFNEAVNLPQTHRYLLLRLHIEQQRFLNFALEAGVLHADRVICSSLKINRSLLLGILAEIKTLFEDFAEANGKYEKIIKDSRVDWDDRSEPGNDMMSLLCITTDKDTQCKMPASPSKRAEAMDRVRGLRTSITQTAKALRTIVIEPKRLVWAAVDKVSFENLISKIENLNSFLIALLDSSQLRRLQDITTNAYLEVLQLRNDIVDLTALVKGLSPAAWSLQSRFSGFDAADYALSQAALEEQTIHDKRKSYLKRLAQVKIQLTKTNEIDCSAATSDLSESISAQLPLVDLQFENGMTEFEELRTRATYYGRSVWIEWKDAIAHNAIRPNDVQIQLRIGLLTDLLRSVKPDDFRAAPCLGYIKTTDTYGTTRFGVVFERPSTKSKITTLRELLGSTSKPSLSARMALCATLARCIHSLHAVNWLHKAVRADNIVFFSTTESPNLGTPFVSGFELSRPSNMDQWSEKPEFEPAKDTYRHPNAQSSQSDGTYRKSYDIYSLGIVMTEIALWKRIEDVLRLEDLPKAKPLTLQGIPGQLLERSFTENDVDTESCMQQIASACGDSLRNAVEHCLTMDTELKLEFSSSASRPPDTTVLDLAKKLEHVAETI</sequence>
<name>A0AAN6M755_9PLEO</name>
<evidence type="ECO:0000259" key="2">
    <source>
        <dbReference type="PROSITE" id="PS50011"/>
    </source>
</evidence>
<dbReference type="Gene3D" id="1.10.510.10">
    <property type="entry name" value="Transferase(Phosphotransferase) domain 1"/>
    <property type="match status" value="1"/>
</dbReference>
<dbReference type="PROSITE" id="PS50011">
    <property type="entry name" value="PROTEIN_KINASE_DOM"/>
    <property type="match status" value="1"/>
</dbReference>
<proteinExistence type="predicted"/>
<dbReference type="PANTHER" id="PTHR37542:SF1">
    <property type="entry name" value="PRION-INHIBITION AND PROPAGATION HELO DOMAIN-CONTAINING PROTEIN"/>
    <property type="match status" value="1"/>
</dbReference>
<gene>
    <name evidence="3" type="ORF">GRF29_8g2541994</name>
</gene>
<keyword evidence="4" id="KW-1185">Reference proteome</keyword>
<dbReference type="InterPro" id="IPR029498">
    <property type="entry name" value="HeLo_dom"/>
</dbReference>
<evidence type="ECO:0000256" key="1">
    <source>
        <dbReference type="SAM" id="MobiDB-lite"/>
    </source>
</evidence>
<protein>
    <recommendedName>
        <fullName evidence="2">Protein kinase domain-containing protein</fullName>
    </recommendedName>
</protein>